<feature type="compositionally biased region" description="Basic and acidic residues" evidence="1">
    <location>
        <begin position="1"/>
        <end position="18"/>
    </location>
</feature>
<organism evidence="2">
    <name type="scientific">freshwater metagenome</name>
    <dbReference type="NCBI Taxonomy" id="449393"/>
    <lineage>
        <taxon>unclassified sequences</taxon>
        <taxon>metagenomes</taxon>
        <taxon>ecological metagenomes</taxon>
    </lineage>
</organism>
<feature type="region of interest" description="Disordered" evidence="1">
    <location>
        <begin position="72"/>
        <end position="98"/>
    </location>
</feature>
<reference evidence="2" key="1">
    <citation type="submission" date="2020-05" db="EMBL/GenBank/DDBJ databases">
        <authorList>
            <person name="Chiriac C."/>
            <person name="Salcher M."/>
            <person name="Ghai R."/>
            <person name="Kavagutti S V."/>
        </authorList>
    </citation>
    <scope>NUCLEOTIDE SEQUENCE</scope>
</reference>
<feature type="region of interest" description="Disordered" evidence="1">
    <location>
        <begin position="259"/>
        <end position="280"/>
    </location>
</feature>
<dbReference type="AlphaFoldDB" id="A0A6J7J6H2"/>
<dbReference type="EMBL" id="CAFBLX010000582">
    <property type="protein sequence ID" value="CAB4938092.1"/>
    <property type="molecule type" value="Genomic_DNA"/>
</dbReference>
<evidence type="ECO:0000256" key="1">
    <source>
        <dbReference type="SAM" id="MobiDB-lite"/>
    </source>
</evidence>
<proteinExistence type="predicted"/>
<evidence type="ECO:0000313" key="2">
    <source>
        <dbReference type="EMBL" id="CAB4938092.1"/>
    </source>
</evidence>
<name>A0A6J7J6H2_9ZZZZ</name>
<accession>A0A6J7J6H2</accession>
<feature type="region of interest" description="Disordered" evidence="1">
    <location>
        <begin position="1"/>
        <end position="39"/>
    </location>
</feature>
<sequence length="280" mass="30745">MFRGSSRHDGCHEQRDRLGSATADVAHPSAPLAATRTRGGCSSRYRLPIRRRPRTDPGRIRRVHPLRRHRNRAVPGGVAGPQPRRRLRLGGRIHGGPRAQLRFDDEDRRRGGRVGDRTVDTRSGRCGTRRIRRDLSRGDARRTVVASPALPRAAAVPANSGIHPAAVRTDALRLVHHLRGAVVRRAIPAAAVPVRAVHPVHDAAQELRADIADNTAGIGIRYCTDRRPHQEHTCRKYFCHCRSDHTPGRDTSVVGPIGSGTVCVGPPRTGRHLPTGTDRT</sequence>
<gene>
    <name evidence="2" type="ORF">UFOPK3472_04493</name>
</gene>
<protein>
    <submittedName>
        <fullName evidence="2">Unannotated protein</fullName>
    </submittedName>
</protein>